<proteinExistence type="predicted"/>
<dbReference type="EMBL" id="DRWN01000011">
    <property type="protein sequence ID" value="HHK67710.1"/>
    <property type="molecule type" value="Genomic_DNA"/>
</dbReference>
<reference evidence="1" key="1">
    <citation type="journal article" date="2020" name="mSystems">
        <title>Genome- and Community-Level Interaction Insights into Carbon Utilization and Element Cycling Functions of Hydrothermarchaeota in Hydrothermal Sediment.</title>
        <authorList>
            <person name="Zhou Z."/>
            <person name="Liu Y."/>
            <person name="Xu W."/>
            <person name="Pan J."/>
            <person name="Luo Z.H."/>
            <person name="Li M."/>
        </authorList>
    </citation>
    <scope>NUCLEOTIDE SEQUENCE [LARGE SCALE GENOMIC DNA]</scope>
    <source>
        <strain evidence="1">SpSt-1056</strain>
    </source>
</reference>
<name>A0A7C5Q8T0_CALS0</name>
<accession>A0A7C5Q8T0</accession>
<evidence type="ECO:0000313" key="1">
    <source>
        <dbReference type="EMBL" id="HHK67710.1"/>
    </source>
</evidence>
<dbReference type="AlphaFoldDB" id="A0A7C5Q8T0"/>
<sequence length="114" mass="12647">MRKLESVVFVLSSLLLVLLIPVSTADVRCDQLTGGCRSGIPCCTREAARLPVIGMVLFAGAMMETQIYRSTYIYEMRMVFYGKEATVTHGQGRLITLMTTLRVWALGIDADIKL</sequence>
<organism evidence="1">
    <name type="scientific">Caldiarchaeum subterraneum</name>
    <dbReference type="NCBI Taxonomy" id="311458"/>
    <lineage>
        <taxon>Archaea</taxon>
        <taxon>Nitrososphaerota</taxon>
        <taxon>Candidatus Caldarchaeales</taxon>
        <taxon>Candidatus Caldarchaeaceae</taxon>
        <taxon>Candidatus Caldarchaeum</taxon>
    </lineage>
</organism>
<protein>
    <submittedName>
        <fullName evidence="1">Uncharacterized protein</fullName>
    </submittedName>
</protein>
<comment type="caution">
    <text evidence="1">The sequence shown here is derived from an EMBL/GenBank/DDBJ whole genome shotgun (WGS) entry which is preliminary data.</text>
</comment>
<gene>
    <name evidence="1" type="ORF">ENM11_00950</name>
</gene>